<dbReference type="Proteomes" id="UP000193870">
    <property type="component" value="Unassembled WGS sequence"/>
</dbReference>
<protein>
    <recommendedName>
        <fullName evidence="3">Bacteriophage-like protein</fullName>
    </recommendedName>
</protein>
<organism evidence="1 2">
    <name type="scientific">Palleronia marisminoris</name>
    <dbReference type="NCBI Taxonomy" id="315423"/>
    <lineage>
        <taxon>Bacteria</taxon>
        <taxon>Pseudomonadati</taxon>
        <taxon>Pseudomonadota</taxon>
        <taxon>Alphaproteobacteria</taxon>
        <taxon>Rhodobacterales</taxon>
        <taxon>Roseobacteraceae</taxon>
        <taxon>Palleronia</taxon>
    </lineage>
</organism>
<dbReference type="OrthoDB" id="1550462at2"/>
<sequence length="134" mass="15218">MTRGAPIPETVTLHVPFRVVKRGGRKEMQMPEGATQPRRTDNTLVKALARAFRWKRMLESGEFASISELAEREGIAFTYMARLMRLSLLAPKIVDAIMEGSQPKSVTLANMMDPFPLDWKEQRIRFLQPGTSDI</sequence>
<accession>A0A1Y5RYB2</accession>
<gene>
    <name evidence="1" type="ORF">PAM7066_01124</name>
</gene>
<name>A0A1Y5RYB2_9RHOB</name>
<evidence type="ECO:0000313" key="1">
    <source>
        <dbReference type="EMBL" id="SLN28175.1"/>
    </source>
</evidence>
<evidence type="ECO:0000313" key="2">
    <source>
        <dbReference type="Proteomes" id="UP000193870"/>
    </source>
</evidence>
<evidence type="ECO:0008006" key="3">
    <source>
        <dbReference type="Google" id="ProtNLM"/>
    </source>
</evidence>
<reference evidence="1 2" key="1">
    <citation type="submission" date="2017-03" db="EMBL/GenBank/DDBJ databases">
        <authorList>
            <person name="Afonso C.L."/>
            <person name="Miller P.J."/>
            <person name="Scott M.A."/>
            <person name="Spackman E."/>
            <person name="Goraichik I."/>
            <person name="Dimitrov K.M."/>
            <person name="Suarez D.L."/>
            <person name="Swayne D.E."/>
        </authorList>
    </citation>
    <scope>NUCLEOTIDE SEQUENCE [LARGE SCALE GENOMIC DNA]</scope>
    <source>
        <strain evidence="1 2">CECT 7066</strain>
    </source>
</reference>
<dbReference type="AlphaFoldDB" id="A0A1Y5RYB2"/>
<dbReference type="SUPFAM" id="SSF109709">
    <property type="entry name" value="KorB DNA-binding domain-like"/>
    <property type="match status" value="1"/>
</dbReference>
<keyword evidence="2" id="KW-1185">Reference proteome</keyword>
<dbReference type="STRING" id="315423.SAMN04488020_102157"/>
<dbReference type="EMBL" id="FWFV01000002">
    <property type="protein sequence ID" value="SLN28175.1"/>
    <property type="molecule type" value="Genomic_DNA"/>
</dbReference>
<proteinExistence type="predicted"/>